<name>A0A951UCH3_9CYAN</name>
<dbReference type="InterPro" id="IPR001296">
    <property type="entry name" value="Glyco_trans_1"/>
</dbReference>
<dbReference type="PANTHER" id="PTHR46401">
    <property type="entry name" value="GLYCOSYLTRANSFERASE WBBK-RELATED"/>
    <property type="match status" value="1"/>
</dbReference>
<organism evidence="3 4">
    <name type="scientific">Symplocastrum torsivum CPER-KK1</name>
    <dbReference type="NCBI Taxonomy" id="450513"/>
    <lineage>
        <taxon>Bacteria</taxon>
        <taxon>Bacillati</taxon>
        <taxon>Cyanobacteriota</taxon>
        <taxon>Cyanophyceae</taxon>
        <taxon>Oscillatoriophycideae</taxon>
        <taxon>Oscillatoriales</taxon>
        <taxon>Microcoleaceae</taxon>
        <taxon>Symplocastrum</taxon>
    </lineage>
</organism>
<evidence type="ECO:0000313" key="3">
    <source>
        <dbReference type="EMBL" id="MBW4548428.1"/>
    </source>
</evidence>
<protein>
    <submittedName>
        <fullName evidence="3">Glycosyltransferase</fullName>
    </submittedName>
</protein>
<feature type="domain" description="Glycosyl transferase family 1" evidence="2">
    <location>
        <begin position="213"/>
        <end position="391"/>
    </location>
</feature>
<dbReference type="SUPFAM" id="SSF53756">
    <property type="entry name" value="UDP-Glycosyltransferase/glycogen phosphorylase"/>
    <property type="match status" value="1"/>
</dbReference>
<sequence length="420" mass="48088">MVFELDHRGHHPGYVQHLVKYWCEQKFSGHLDLLVSPTFMQQHTNIVDIALNSTQKNIEFIPISSKEEAALVEGPKLADSFTGRIQRAFQELYLLRKYAISLGTTHCLIMYLDSILLRLALGAKFPCLFSSIYFRPIFHYRDFANYVPAGKEGVWQWRDKFCLPRLLNNPQLQTVFCLDPFAVEQLDKFQSKAQMVYLPDPVQIYNDSETQLEKIKNSLGIEPDRQVFLFFGVLTERKGIHQLLDAINLLQPNLAQKLCLLLIGPFELNAQEQIKRRIAEISQSLPIQIIGRHEFVTDQAIQPYFQIADVILAPYQRHIGMSAILVRAAAAQKPVLSSDFGLMGEVTRRYGLGLTVDSSVPSEITKGLQSFLLEPPRKLYDQEKMKRFAEQNQAKKFASVIFQNLQPSYFSGNPYTNTLN</sequence>
<dbReference type="Pfam" id="PF00534">
    <property type="entry name" value="Glycos_transf_1"/>
    <property type="match status" value="1"/>
</dbReference>
<dbReference type="Gene3D" id="3.40.50.2000">
    <property type="entry name" value="Glycogen Phosphorylase B"/>
    <property type="match status" value="1"/>
</dbReference>
<dbReference type="GO" id="GO:0009103">
    <property type="term" value="P:lipopolysaccharide biosynthetic process"/>
    <property type="evidence" value="ECO:0007669"/>
    <property type="project" value="TreeGrafter"/>
</dbReference>
<keyword evidence="1" id="KW-0808">Transferase</keyword>
<evidence type="ECO:0000313" key="4">
    <source>
        <dbReference type="Proteomes" id="UP000753908"/>
    </source>
</evidence>
<proteinExistence type="predicted"/>
<dbReference type="GO" id="GO:0016757">
    <property type="term" value="F:glycosyltransferase activity"/>
    <property type="evidence" value="ECO:0007669"/>
    <property type="project" value="InterPro"/>
</dbReference>
<dbReference type="PANTHER" id="PTHR46401:SF2">
    <property type="entry name" value="GLYCOSYLTRANSFERASE WBBK-RELATED"/>
    <property type="match status" value="1"/>
</dbReference>
<evidence type="ECO:0000259" key="2">
    <source>
        <dbReference type="Pfam" id="PF00534"/>
    </source>
</evidence>
<comment type="caution">
    <text evidence="3">The sequence shown here is derived from an EMBL/GenBank/DDBJ whole genome shotgun (WGS) entry which is preliminary data.</text>
</comment>
<accession>A0A951UCH3</accession>
<dbReference type="Proteomes" id="UP000753908">
    <property type="component" value="Unassembled WGS sequence"/>
</dbReference>
<reference evidence="3" key="2">
    <citation type="journal article" date="2022" name="Microbiol. Resour. Announc.">
        <title>Metagenome Sequencing to Explore Phylogenomics of Terrestrial Cyanobacteria.</title>
        <authorList>
            <person name="Ward R.D."/>
            <person name="Stajich J.E."/>
            <person name="Johansen J.R."/>
            <person name="Huntemann M."/>
            <person name="Clum A."/>
            <person name="Foster B."/>
            <person name="Foster B."/>
            <person name="Roux S."/>
            <person name="Palaniappan K."/>
            <person name="Varghese N."/>
            <person name="Mukherjee S."/>
            <person name="Reddy T.B.K."/>
            <person name="Daum C."/>
            <person name="Copeland A."/>
            <person name="Chen I.A."/>
            <person name="Ivanova N.N."/>
            <person name="Kyrpides N.C."/>
            <person name="Shapiro N."/>
            <person name="Eloe-Fadrosh E.A."/>
            <person name="Pietrasiak N."/>
        </authorList>
    </citation>
    <scope>NUCLEOTIDE SEQUENCE</scope>
    <source>
        <strain evidence="3">CPER-KK1</strain>
    </source>
</reference>
<dbReference type="AlphaFoldDB" id="A0A951UCH3"/>
<gene>
    <name evidence="3" type="ORF">KME25_28920</name>
</gene>
<evidence type="ECO:0000256" key="1">
    <source>
        <dbReference type="ARBA" id="ARBA00022679"/>
    </source>
</evidence>
<reference evidence="3" key="1">
    <citation type="submission" date="2021-05" db="EMBL/GenBank/DDBJ databases">
        <authorList>
            <person name="Pietrasiak N."/>
            <person name="Ward R."/>
            <person name="Stajich J.E."/>
            <person name="Kurbessoian T."/>
        </authorList>
    </citation>
    <scope>NUCLEOTIDE SEQUENCE</scope>
    <source>
        <strain evidence="3">CPER-KK1</strain>
    </source>
</reference>
<dbReference type="EMBL" id="JAHHIF010000061">
    <property type="protein sequence ID" value="MBW4548428.1"/>
    <property type="molecule type" value="Genomic_DNA"/>
</dbReference>